<dbReference type="GO" id="GO:0015035">
    <property type="term" value="F:protein-disulfide reductase activity"/>
    <property type="evidence" value="ECO:0007669"/>
    <property type="project" value="UniProtKB-UniRule"/>
</dbReference>
<reference evidence="9" key="1">
    <citation type="journal article" date="2021" name="PeerJ">
        <title>Extensive microbial diversity within the chicken gut microbiome revealed by metagenomics and culture.</title>
        <authorList>
            <person name="Gilroy R."/>
            <person name="Ravi A."/>
            <person name="Getino M."/>
            <person name="Pursley I."/>
            <person name="Horton D.L."/>
            <person name="Alikhan N.F."/>
            <person name="Baker D."/>
            <person name="Gharbi K."/>
            <person name="Hall N."/>
            <person name="Watson M."/>
            <person name="Adriaenssens E.M."/>
            <person name="Foster-Nyarko E."/>
            <person name="Jarju S."/>
            <person name="Secka A."/>
            <person name="Antonio M."/>
            <person name="Oren A."/>
            <person name="Chaudhuri R.R."/>
            <person name="La Ragione R."/>
            <person name="Hildebrand F."/>
            <person name="Pallen M.J."/>
        </authorList>
    </citation>
    <scope>NUCLEOTIDE SEQUENCE</scope>
    <source>
        <strain evidence="9">Gambia16-930</strain>
    </source>
</reference>
<dbReference type="Proteomes" id="UP000824267">
    <property type="component" value="Unassembled WGS sequence"/>
</dbReference>
<dbReference type="InterPro" id="IPR005746">
    <property type="entry name" value="Thioredoxin"/>
</dbReference>
<evidence type="ECO:0000313" key="10">
    <source>
        <dbReference type="Proteomes" id="UP000824267"/>
    </source>
</evidence>
<dbReference type="PANTHER" id="PTHR45663">
    <property type="entry name" value="GEO12009P1"/>
    <property type="match status" value="1"/>
</dbReference>
<dbReference type="EMBL" id="DXGG01000223">
    <property type="protein sequence ID" value="HIW88025.1"/>
    <property type="molecule type" value="Genomic_DNA"/>
</dbReference>
<dbReference type="GO" id="GO:0005829">
    <property type="term" value="C:cytosol"/>
    <property type="evidence" value="ECO:0007669"/>
    <property type="project" value="TreeGrafter"/>
</dbReference>
<comment type="similarity">
    <text evidence="1">Belongs to the thioredoxin family.</text>
</comment>
<evidence type="ECO:0000259" key="8">
    <source>
        <dbReference type="PROSITE" id="PS51352"/>
    </source>
</evidence>
<dbReference type="AlphaFoldDB" id="A0A9D1RIE3"/>
<gene>
    <name evidence="9" type="primary">trxA</name>
    <name evidence="9" type="ORF">IAC47_07145</name>
</gene>
<dbReference type="PANTHER" id="PTHR45663:SF11">
    <property type="entry name" value="GEO12009P1"/>
    <property type="match status" value="1"/>
</dbReference>
<evidence type="ECO:0000256" key="5">
    <source>
        <dbReference type="ARBA" id="ARBA00023284"/>
    </source>
</evidence>
<feature type="signal peptide" evidence="7">
    <location>
        <begin position="1"/>
        <end position="20"/>
    </location>
</feature>
<dbReference type="Pfam" id="PF00085">
    <property type="entry name" value="Thioredoxin"/>
    <property type="match status" value="1"/>
</dbReference>
<evidence type="ECO:0000256" key="4">
    <source>
        <dbReference type="ARBA" id="ARBA00023157"/>
    </source>
</evidence>
<dbReference type="InterPro" id="IPR013766">
    <property type="entry name" value="Thioredoxin_domain"/>
</dbReference>
<dbReference type="GO" id="GO:0045454">
    <property type="term" value="P:cell redox homeostasis"/>
    <property type="evidence" value="ECO:0007669"/>
    <property type="project" value="TreeGrafter"/>
</dbReference>
<protein>
    <recommendedName>
        <fullName evidence="6">Thioredoxin</fullName>
    </recommendedName>
</protein>
<dbReference type="NCBIfam" id="TIGR01068">
    <property type="entry name" value="thioredoxin"/>
    <property type="match status" value="1"/>
</dbReference>
<dbReference type="CDD" id="cd02947">
    <property type="entry name" value="TRX_family"/>
    <property type="match status" value="1"/>
</dbReference>
<keyword evidence="3" id="KW-0249">Electron transport</keyword>
<organism evidence="9 10">
    <name type="scientific">Candidatus Onthomorpha intestinigallinarum</name>
    <dbReference type="NCBI Taxonomy" id="2840880"/>
    <lineage>
        <taxon>Bacteria</taxon>
        <taxon>Pseudomonadati</taxon>
        <taxon>Bacteroidota</taxon>
        <taxon>Bacteroidia</taxon>
        <taxon>Bacteroidales</taxon>
        <taxon>Candidatus Onthomorpha</taxon>
    </lineage>
</organism>
<feature type="domain" description="Thioredoxin" evidence="8">
    <location>
        <begin position="20"/>
        <end position="141"/>
    </location>
</feature>
<reference evidence="9" key="2">
    <citation type="submission" date="2021-04" db="EMBL/GenBank/DDBJ databases">
        <authorList>
            <person name="Gilroy R."/>
        </authorList>
    </citation>
    <scope>NUCLEOTIDE SEQUENCE</scope>
    <source>
        <strain evidence="9">Gambia16-930</strain>
    </source>
</reference>
<name>A0A9D1RIE3_9BACT</name>
<proteinExistence type="inferred from homology"/>
<keyword evidence="5" id="KW-0676">Redox-active center</keyword>
<dbReference type="PROSITE" id="PS51352">
    <property type="entry name" value="THIOREDOXIN_2"/>
    <property type="match status" value="1"/>
</dbReference>
<evidence type="ECO:0000256" key="2">
    <source>
        <dbReference type="ARBA" id="ARBA00022448"/>
    </source>
</evidence>
<evidence type="ECO:0000256" key="6">
    <source>
        <dbReference type="NCBIfam" id="TIGR01068"/>
    </source>
</evidence>
<evidence type="ECO:0000256" key="3">
    <source>
        <dbReference type="ARBA" id="ARBA00022982"/>
    </source>
</evidence>
<dbReference type="Gene3D" id="3.40.30.10">
    <property type="entry name" value="Glutaredoxin"/>
    <property type="match status" value="1"/>
</dbReference>
<evidence type="ECO:0000256" key="1">
    <source>
        <dbReference type="ARBA" id="ARBA00008987"/>
    </source>
</evidence>
<evidence type="ECO:0000313" key="9">
    <source>
        <dbReference type="EMBL" id="HIW88025.1"/>
    </source>
</evidence>
<evidence type="ECO:0000256" key="7">
    <source>
        <dbReference type="SAM" id="SignalP"/>
    </source>
</evidence>
<dbReference type="SUPFAM" id="SSF52833">
    <property type="entry name" value="Thioredoxin-like"/>
    <property type="match status" value="1"/>
</dbReference>
<dbReference type="InterPro" id="IPR036249">
    <property type="entry name" value="Thioredoxin-like_sf"/>
</dbReference>
<dbReference type="PRINTS" id="PR00421">
    <property type="entry name" value="THIOREDOXIN"/>
</dbReference>
<sequence length="142" mass="16293">MKILLRLVLLLLLTNAVCFGQSPKKVVKIDREDFLTKVVDYTKDSTGWNYLGDKPAIIDFYADWCKPCKIVSPILDKLAKEYSGRIYIYKVNVDEQKQLAKEIGISSIPTIIFSPLEKEPRILVGAQSEEQLREYIENILLN</sequence>
<keyword evidence="2" id="KW-0813">Transport</keyword>
<accession>A0A9D1RIE3</accession>
<comment type="caution">
    <text evidence="9">The sequence shown here is derived from an EMBL/GenBank/DDBJ whole genome shotgun (WGS) entry which is preliminary data.</text>
</comment>
<feature type="chain" id="PRO_5039194136" description="Thioredoxin" evidence="7">
    <location>
        <begin position="21"/>
        <end position="142"/>
    </location>
</feature>
<keyword evidence="4" id="KW-1015">Disulfide bond</keyword>
<keyword evidence="7" id="KW-0732">Signal</keyword>